<dbReference type="EMBL" id="MN740115">
    <property type="protein sequence ID" value="QHT88392.1"/>
    <property type="molecule type" value="Genomic_DNA"/>
</dbReference>
<sequence>MEPLVRYNGKWFKILPKPFEPERLTFEVAWMKIKNGTGYPQWFKKERNISKIVYNE</sequence>
<accession>A0A6C0I6H4</accession>
<evidence type="ECO:0000313" key="1">
    <source>
        <dbReference type="EMBL" id="QHT88392.1"/>
    </source>
</evidence>
<dbReference type="AlphaFoldDB" id="A0A6C0I6H4"/>
<protein>
    <submittedName>
        <fullName evidence="1">Uncharacterized protein</fullName>
    </submittedName>
</protein>
<organism evidence="1">
    <name type="scientific">viral metagenome</name>
    <dbReference type="NCBI Taxonomy" id="1070528"/>
    <lineage>
        <taxon>unclassified sequences</taxon>
        <taxon>metagenomes</taxon>
        <taxon>organismal metagenomes</taxon>
    </lineage>
</organism>
<proteinExistence type="predicted"/>
<reference evidence="1" key="1">
    <citation type="journal article" date="2020" name="Nature">
        <title>Giant virus diversity and host interactions through global metagenomics.</title>
        <authorList>
            <person name="Schulz F."/>
            <person name="Roux S."/>
            <person name="Paez-Espino D."/>
            <person name="Jungbluth S."/>
            <person name="Walsh D.A."/>
            <person name="Denef V.J."/>
            <person name="McMahon K.D."/>
            <person name="Konstantinidis K.T."/>
            <person name="Eloe-Fadrosh E.A."/>
            <person name="Kyrpides N.C."/>
            <person name="Woyke T."/>
        </authorList>
    </citation>
    <scope>NUCLEOTIDE SEQUENCE</scope>
    <source>
        <strain evidence="1">GVMAG-M-3300023184-50</strain>
    </source>
</reference>
<name>A0A6C0I6H4_9ZZZZ</name>